<dbReference type="SUPFAM" id="SSF55729">
    <property type="entry name" value="Acyl-CoA N-acyltransferases (Nat)"/>
    <property type="match status" value="1"/>
</dbReference>
<dbReference type="InterPro" id="IPR000182">
    <property type="entry name" value="GNAT_dom"/>
</dbReference>
<comment type="caution">
    <text evidence="2">The sequence shown here is derived from an EMBL/GenBank/DDBJ whole genome shotgun (WGS) entry which is preliminary data.</text>
</comment>
<dbReference type="InterPro" id="IPR053144">
    <property type="entry name" value="Acetyltransferase_Butenolide"/>
</dbReference>
<keyword evidence="3" id="KW-1185">Reference proteome</keyword>
<accession>A0A2N3HFR8</accession>
<dbReference type="GO" id="GO:0016747">
    <property type="term" value="F:acyltransferase activity, transferring groups other than amino-acyl groups"/>
    <property type="evidence" value="ECO:0007669"/>
    <property type="project" value="InterPro"/>
</dbReference>
<dbReference type="InterPro" id="IPR016181">
    <property type="entry name" value="Acyl_CoA_acyltransferase"/>
</dbReference>
<sequence>MIKLEISTDKSKLQIEVIHEFLTNSYWAKGRTIDDVKKTTEHCLCFGVYLQDKQIGFARVLTDYTVFAYIMDVFILPEHRGKGYSKQLMKAINEEPKLNSCKVWMLKTLDAHGLYKQFGYTELGHPEKVMERILK</sequence>
<evidence type="ECO:0000259" key="1">
    <source>
        <dbReference type="PROSITE" id="PS51186"/>
    </source>
</evidence>
<proteinExistence type="predicted"/>
<evidence type="ECO:0000313" key="3">
    <source>
        <dbReference type="Proteomes" id="UP000233435"/>
    </source>
</evidence>
<protein>
    <submittedName>
        <fullName evidence="2">GNAT family N-acetyltransferase</fullName>
    </submittedName>
</protein>
<evidence type="ECO:0000313" key="2">
    <source>
        <dbReference type="EMBL" id="PKQ43826.1"/>
    </source>
</evidence>
<dbReference type="PANTHER" id="PTHR43233:SF1">
    <property type="entry name" value="FAMILY N-ACETYLTRANSFERASE, PUTATIVE (AFU_ORTHOLOGUE AFUA_6G03350)-RELATED"/>
    <property type="match status" value="1"/>
</dbReference>
<gene>
    <name evidence="2" type="ORF">CSW08_17315</name>
</gene>
<organism evidence="2 3">
    <name type="scientific">Confluentibacter flavum</name>
    <dbReference type="NCBI Taxonomy" id="1909700"/>
    <lineage>
        <taxon>Bacteria</taxon>
        <taxon>Pseudomonadati</taxon>
        <taxon>Bacteroidota</taxon>
        <taxon>Flavobacteriia</taxon>
        <taxon>Flavobacteriales</taxon>
        <taxon>Flavobacteriaceae</taxon>
        <taxon>Confluentibacter</taxon>
    </lineage>
</organism>
<feature type="domain" description="N-acetyltransferase" evidence="1">
    <location>
        <begin position="1"/>
        <end position="135"/>
    </location>
</feature>
<dbReference type="Gene3D" id="3.40.630.30">
    <property type="match status" value="1"/>
</dbReference>
<name>A0A2N3HFR8_9FLAO</name>
<reference evidence="2 3" key="1">
    <citation type="submission" date="2017-12" db="EMBL/GenBank/DDBJ databases">
        <title>Confluentibacter flavum sp. nov., isolated from the saline lake.</title>
        <authorList>
            <person name="Yu L."/>
        </authorList>
    </citation>
    <scope>NUCLEOTIDE SEQUENCE [LARGE SCALE GENOMIC DNA]</scope>
    <source>
        <strain evidence="2 3">3B</strain>
    </source>
</reference>
<dbReference type="PROSITE" id="PS51186">
    <property type="entry name" value="GNAT"/>
    <property type="match status" value="1"/>
</dbReference>
<dbReference type="AlphaFoldDB" id="A0A2N3HFR8"/>
<dbReference type="PANTHER" id="PTHR43233">
    <property type="entry name" value="FAMILY N-ACETYLTRANSFERASE, PUTATIVE (AFU_ORTHOLOGUE AFUA_6G03350)-RELATED"/>
    <property type="match status" value="1"/>
</dbReference>
<keyword evidence="2" id="KW-0808">Transferase</keyword>
<dbReference type="Pfam" id="PF13508">
    <property type="entry name" value="Acetyltransf_7"/>
    <property type="match status" value="1"/>
</dbReference>
<dbReference type="CDD" id="cd04301">
    <property type="entry name" value="NAT_SF"/>
    <property type="match status" value="1"/>
</dbReference>
<dbReference type="RefSeq" id="WP_106661239.1">
    <property type="nucleotide sequence ID" value="NZ_PJEO01000056.1"/>
</dbReference>
<dbReference type="EMBL" id="PJEO01000056">
    <property type="protein sequence ID" value="PKQ43826.1"/>
    <property type="molecule type" value="Genomic_DNA"/>
</dbReference>
<dbReference type="Proteomes" id="UP000233435">
    <property type="component" value="Unassembled WGS sequence"/>
</dbReference>
<dbReference type="OrthoDB" id="3216107at2"/>